<name>A0A2X4Z879_LEDLE</name>
<dbReference type="EMBL" id="LS483476">
    <property type="protein sequence ID" value="SQI60555.1"/>
    <property type="molecule type" value="Genomic_DNA"/>
</dbReference>
<protein>
    <submittedName>
        <fullName evidence="2">YkzI protein</fullName>
    </submittedName>
</protein>
<evidence type="ECO:0000313" key="2">
    <source>
        <dbReference type="EMBL" id="SQI60555.1"/>
    </source>
</evidence>
<reference evidence="2 3" key="1">
    <citation type="submission" date="2018-06" db="EMBL/GenBank/DDBJ databases">
        <authorList>
            <consortium name="Pathogen Informatics"/>
            <person name="Doyle S."/>
        </authorList>
    </citation>
    <scope>NUCLEOTIDE SEQUENCE [LARGE SCALE GENOMIC DNA]</scope>
    <source>
        <strain evidence="2 3">NCTC4824</strain>
    </source>
</reference>
<organism evidence="2 3">
    <name type="scientific">Lederbergia lenta</name>
    <name type="common">Bacillus lentus</name>
    <dbReference type="NCBI Taxonomy" id="1467"/>
    <lineage>
        <taxon>Bacteria</taxon>
        <taxon>Bacillati</taxon>
        <taxon>Bacillota</taxon>
        <taxon>Bacilli</taxon>
        <taxon>Bacillales</taxon>
        <taxon>Bacillaceae</taxon>
        <taxon>Lederbergia</taxon>
    </lineage>
</organism>
<sequence>MKQVMNAYRKKSLDKQRLAVLRLELNYELAVLFEAIQEENEEVKSKTKRKLERIRQELVKLEGL</sequence>
<evidence type="ECO:0000313" key="3">
    <source>
        <dbReference type="Proteomes" id="UP000249134"/>
    </source>
</evidence>
<keyword evidence="1" id="KW-0175">Coiled coil</keyword>
<dbReference type="AlphaFoldDB" id="A0A2X4Z879"/>
<dbReference type="Proteomes" id="UP000249134">
    <property type="component" value="Chromosome 1"/>
</dbReference>
<keyword evidence="3" id="KW-1185">Reference proteome</keyword>
<accession>A0A2X4Z879</accession>
<dbReference type="STRING" id="1348624.GCA_001591545_01857"/>
<dbReference type="KEGG" id="blen:NCTC4824_02808"/>
<proteinExistence type="predicted"/>
<dbReference type="RefSeq" id="WP_066140071.1">
    <property type="nucleotide sequence ID" value="NZ_CBCSGM010000001.1"/>
</dbReference>
<evidence type="ECO:0000256" key="1">
    <source>
        <dbReference type="SAM" id="Coils"/>
    </source>
</evidence>
<feature type="coiled-coil region" evidence="1">
    <location>
        <begin position="37"/>
        <end position="64"/>
    </location>
</feature>
<gene>
    <name evidence="2" type="ORF">NCTC4824_02808</name>
</gene>